<reference evidence="4 5" key="1">
    <citation type="journal article" date="2011" name="Proc. Natl. Acad. Sci. U.S.A.">
        <title>Genome and transcriptome analyses of the mountain pine beetle-fungal symbiont Grosmannia clavigera, a lodgepole pine pathogen.</title>
        <authorList>
            <person name="DiGuistini S."/>
            <person name="Wang Y."/>
            <person name="Liao N.Y."/>
            <person name="Taylor G."/>
            <person name="Tanguay P."/>
            <person name="Feau N."/>
            <person name="Henrissat B."/>
            <person name="Chan S.K."/>
            <person name="Hesse-Orce U."/>
            <person name="Alamouti S.M."/>
            <person name="Tsui C.K.M."/>
            <person name="Docking R.T."/>
            <person name="Levasseur A."/>
            <person name="Haridas S."/>
            <person name="Robertson G."/>
            <person name="Birol I."/>
            <person name="Holt R.A."/>
            <person name="Marra M.A."/>
            <person name="Hamelin R.C."/>
            <person name="Hirst M."/>
            <person name="Jones S.J.M."/>
            <person name="Bohlmann J."/>
            <person name="Breuil C."/>
        </authorList>
    </citation>
    <scope>NUCLEOTIDE SEQUENCE [LARGE SCALE GENOMIC DNA]</scope>
    <source>
        <strain evidence="5">kw1407 / UAMH 11150</strain>
    </source>
</reference>
<comment type="subcellular location">
    <subcellularLocation>
        <location evidence="2">Nucleus</location>
    </subcellularLocation>
</comment>
<sequence>MATSEESSSQAALLIPNVGVSFASRVDYIKNIRRKVIQHLAVQFKNKSGRQELSRVPQLEQFLQYLDNCVEMTPQLRDATYIDKGLDLIIDAKYCFPARFVQTARDLKQKWTDQNWGEDLVVDEGSDSEGGADGSLNAVSNNVERQTTVVTAGGDMVTIHPPPRGHAIFGEHGIMHGVVITQGKNAGRVYRRNPNYRPHNAMVFGHNGLAVGAWWPMQMVALFHGAHGSSQGGIAGSARLGAYSIVISGLYDGLDDDRGDTVFYSGSQSHSNRNPNAASRPSNFTQALLRSLELANPIRVLRSAAGKSRWAPSVGIRYDGLYRIVRESQAHNEYGGLFWRFELQRLNGQPDLLDVVRTSPTAQQRYDFTKIIEGY</sequence>
<evidence type="ECO:0000256" key="2">
    <source>
        <dbReference type="PROSITE-ProRule" id="PRU00358"/>
    </source>
</evidence>
<dbReference type="InterPro" id="IPR045134">
    <property type="entry name" value="UHRF1/2-like"/>
</dbReference>
<dbReference type="PANTHER" id="PTHR14140:SF27">
    <property type="entry name" value="OS04G0289800 PROTEIN"/>
    <property type="match status" value="1"/>
</dbReference>
<dbReference type="HOGENOM" id="CLU_033920_0_0_1"/>
<keyword evidence="1 2" id="KW-0539">Nucleus</keyword>
<dbReference type="GO" id="GO:0016567">
    <property type="term" value="P:protein ubiquitination"/>
    <property type="evidence" value="ECO:0007669"/>
    <property type="project" value="TreeGrafter"/>
</dbReference>
<dbReference type="AlphaFoldDB" id="F0XCJ5"/>
<dbReference type="Gene3D" id="2.30.280.10">
    <property type="entry name" value="SRA-YDG"/>
    <property type="match status" value="1"/>
</dbReference>
<dbReference type="STRING" id="655863.F0XCJ5"/>
<dbReference type="OrthoDB" id="2270193at2759"/>
<evidence type="ECO:0000256" key="1">
    <source>
        <dbReference type="ARBA" id="ARBA00023242"/>
    </source>
</evidence>
<dbReference type="RefSeq" id="XP_014173434.1">
    <property type="nucleotide sequence ID" value="XM_014317959.1"/>
</dbReference>
<dbReference type="InterPro" id="IPR036987">
    <property type="entry name" value="SRA-YDG_sf"/>
</dbReference>
<name>F0XCJ5_GROCL</name>
<evidence type="ECO:0000313" key="5">
    <source>
        <dbReference type="Proteomes" id="UP000007796"/>
    </source>
</evidence>
<dbReference type="GO" id="GO:0005634">
    <property type="term" value="C:nucleus"/>
    <property type="evidence" value="ECO:0007669"/>
    <property type="project" value="UniProtKB-SubCell"/>
</dbReference>
<dbReference type="GO" id="GO:0061630">
    <property type="term" value="F:ubiquitin protein ligase activity"/>
    <property type="evidence" value="ECO:0007669"/>
    <property type="project" value="TreeGrafter"/>
</dbReference>
<evidence type="ECO:0000259" key="3">
    <source>
        <dbReference type="PROSITE" id="PS51015"/>
    </source>
</evidence>
<keyword evidence="5" id="KW-1185">Reference proteome</keyword>
<evidence type="ECO:0000313" key="4">
    <source>
        <dbReference type="EMBL" id="EFX03952.1"/>
    </source>
</evidence>
<proteinExistence type="predicted"/>
<accession>F0XCJ5</accession>
<organism evidence="5">
    <name type="scientific">Grosmannia clavigera (strain kw1407 / UAMH 11150)</name>
    <name type="common">Blue stain fungus</name>
    <name type="synonym">Graphiocladiella clavigera</name>
    <dbReference type="NCBI Taxonomy" id="655863"/>
    <lineage>
        <taxon>Eukaryota</taxon>
        <taxon>Fungi</taxon>
        <taxon>Dikarya</taxon>
        <taxon>Ascomycota</taxon>
        <taxon>Pezizomycotina</taxon>
        <taxon>Sordariomycetes</taxon>
        <taxon>Sordariomycetidae</taxon>
        <taxon>Ophiostomatales</taxon>
        <taxon>Ophiostomataceae</taxon>
        <taxon>Leptographium</taxon>
    </lineage>
</organism>
<dbReference type="EMBL" id="GL629765">
    <property type="protein sequence ID" value="EFX03952.1"/>
    <property type="molecule type" value="Genomic_DNA"/>
</dbReference>
<feature type="domain" description="YDG" evidence="3">
    <location>
        <begin position="204"/>
        <end position="345"/>
    </location>
</feature>
<dbReference type="SUPFAM" id="SSF88697">
    <property type="entry name" value="PUA domain-like"/>
    <property type="match status" value="1"/>
</dbReference>
<dbReference type="eggNOG" id="ENOG502QRDQ">
    <property type="taxonomic scope" value="Eukaryota"/>
</dbReference>
<dbReference type="PANTHER" id="PTHR14140">
    <property type="entry name" value="E3 UBIQUITIN-PROTEIN LIGASE UHRF-RELATED"/>
    <property type="match status" value="1"/>
</dbReference>
<dbReference type="Pfam" id="PF02182">
    <property type="entry name" value="SAD_SRA"/>
    <property type="match status" value="1"/>
</dbReference>
<dbReference type="InParanoid" id="F0XCJ5"/>
<dbReference type="GeneID" id="25982008"/>
<dbReference type="Proteomes" id="UP000007796">
    <property type="component" value="Unassembled WGS sequence"/>
</dbReference>
<dbReference type="GO" id="GO:0044027">
    <property type="term" value="P:negative regulation of gene expression via chromosomal CpG island methylation"/>
    <property type="evidence" value="ECO:0007669"/>
    <property type="project" value="TreeGrafter"/>
</dbReference>
<dbReference type="InterPro" id="IPR015947">
    <property type="entry name" value="PUA-like_sf"/>
</dbReference>
<dbReference type="SMART" id="SM00466">
    <property type="entry name" value="SRA"/>
    <property type="match status" value="1"/>
</dbReference>
<dbReference type="PROSITE" id="PS51015">
    <property type="entry name" value="YDG"/>
    <property type="match status" value="1"/>
</dbReference>
<dbReference type="InterPro" id="IPR003105">
    <property type="entry name" value="SRA_YDG"/>
</dbReference>
<protein>
    <recommendedName>
        <fullName evidence="3">YDG domain-containing protein</fullName>
    </recommendedName>
</protein>
<gene>
    <name evidence="4" type="ORF">CMQ_880</name>
</gene>